<reference evidence="2 3" key="1">
    <citation type="journal article" date="2011" name="Nat. Biotechnol.">
        <title>Comparative genomic analysis of the thermophilic biomass-degrading fungi Myceliophthora thermophila and Thielavia terrestris.</title>
        <authorList>
            <person name="Berka R.M."/>
            <person name="Grigoriev I.V."/>
            <person name="Otillar R."/>
            <person name="Salamov A."/>
            <person name="Grimwood J."/>
            <person name="Reid I."/>
            <person name="Ishmael N."/>
            <person name="John T."/>
            <person name="Darmond C."/>
            <person name="Moisan M.-C."/>
            <person name="Henrissat B."/>
            <person name="Coutinho P.M."/>
            <person name="Lombard V."/>
            <person name="Natvig D.O."/>
            <person name="Lindquist E."/>
            <person name="Schmutz J."/>
            <person name="Lucas S."/>
            <person name="Harris P."/>
            <person name="Powlowski J."/>
            <person name="Bellemare A."/>
            <person name="Taylor D."/>
            <person name="Butler G."/>
            <person name="de Vries R.P."/>
            <person name="Allijn I.E."/>
            <person name="van den Brink J."/>
            <person name="Ushinsky S."/>
            <person name="Storms R."/>
            <person name="Powell A.J."/>
            <person name="Paulsen I.T."/>
            <person name="Elbourne L.D.H."/>
            <person name="Baker S.E."/>
            <person name="Magnuson J."/>
            <person name="LaBoissiere S."/>
            <person name="Clutterbuck A.J."/>
            <person name="Martinez D."/>
            <person name="Wogulis M."/>
            <person name="de Leon A.L."/>
            <person name="Rey M.W."/>
            <person name="Tsang A."/>
        </authorList>
    </citation>
    <scope>NUCLEOTIDE SEQUENCE [LARGE SCALE GENOMIC DNA]</scope>
    <source>
        <strain evidence="3">ATCC 38088 / NRRL 8126</strain>
    </source>
</reference>
<dbReference type="HOGENOM" id="CLU_3052044_0_0_1"/>
<protein>
    <submittedName>
        <fullName evidence="2">Uncharacterized protein</fullName>
    </submittedName>
</protein>
<evidence type="ECO:0000256" key="1">
    <source>
        <dbReference type="SAM" id="Phobius"/>
    </source>
</evidence>
<keyword evidence="1" id="KW-0472">Membrane</keyword>
<dbReference type="AlphaFoldDB" id="G2QS17"/>
<name>G2QS17_THETT</name>
<keyword evidence="1" id="KW-0812">Transmembrane</keyword>
<dbReference type="Proteomes" id="UP000008181">
    <property type="component" value="Chromosome 1"/>
</dbReference>
<accession>G2QS17</accession>
<dbReference type="KEGG" id="ttt:THITE_2108615"/>
<proteinExistence type="predicted"/>
<keyword evidence="1" id="KW-1133">Transmembrane helix</keyword>
<feature type="transmembrane region" description="Helical" evidence="1">
    <location>
        <begin position="12"/>
        <end position="32"/>
    </location>
</feature>
<organism evidence="2 3">
    <name type="scientific">Thermothielavioides terrestris (strain ATCC 38088 / NRRL 8126)</name>
    <name type="common">Thielavia terrestris</name>
    <dbReference type="NCBI Taxonomy" id="578455"/>
    <lineage>
        <taxon>Eukaryota</taxon>
        <taxon>Fungi</taxon>
        <taxon>Dikarya</taxon>
        <taxon>Ascomycota</taxon>
        <taxon>Pezizomycotina</taxon>
        <taxon>Sordariomycetes</taxon>
        <taxon>Sordariomycetidae</taxon>
        <taxon>Sordariales</taxon>
        <taxon>Chaetomiaceae</taxon>
        <taxon>Thermothielavioides</taxon>
        <taxon>Thermothielavioides terrestris</taxon>
    </lineage>
</organism>
<gene>
    <name evidence="2" type="ORF">THITE_2108615</name>
</gene>
<sequence>MAAQISDRGPRRIFPLLLPLLSTYLLPVRMIIRSGLVLVIRRVEVAELKTAGGW</sequence>
<dbReference type="RefSeq" id="XP_003649743.1">
    <property type="nucleotide sequence ID" value="XM_003649695.1"/>
</dbReference>
<dbReference type="EMBL" id="CP003009">
    <property type="protein sequence ID" value="AEO63407.1"/>
    <property type="molecule type" value="Genomic_DNA"/>
</dbReference>
<evidence type="ECO:0000313" key="2">
    <source>
        <dbReference type="EMBL" id="AEO63407.1"/>
    </source>
</evidence>
<dbReference type="GeneID" id="11517170"/>
<evidence type="ECO:0000313" key="3">
    <source>
        <dbReference type="Proteomes" id="UP000008181"/>
    </source>
</evidence>
<keyword evidence="3" id="KW-1185">Reference proteome</keyword>